<keyword evidence="4" id="KW-0169">Cobalamin biosynthesis</keyword>
<dbReference type="InterPro" id="IPR036451">
    <property type="entry name" value="CblAdoTrfase-like_sf"/>
</dbReference>
<evidence type="ECO:0000313" key="7">
    <source>
        <dbReference type="Proteomes" id="UP000033947"/>
    </source>
</evidence>
<feature type="domain" description="Cobalamin adenosyltransferase-like" evidence="5">
    <location>
        <begin position="3"/>
        <end position="165"/>
    </location>
</feature>
<comment type="similarity">
    <text evidence="4">Belongs to the Cob(I)alamin adenosyltransferase family.</text>
</comment>
<dbReference type="Proteomes" id="UP000033947">
    <property type="component" value="Unassembled WGS sequence"/>
</dbReference>
<comment type="caution">
    <text evidence="6">The sequence shown here is derived from an EMBL/GenBank/DDBJ whole genome shotgun (WGS) entry which is preliminary data.</text>
</comment>
<dbReference type="InterPro" id="IPR016030">
    <property type="entry name" value="CblAdoTrfase-like"/>
</dbReference>
<dbReference type="AlphaFoldDB" id="A0A0G0VTK5"/>
<organism evidence="6 7">
    <name type="scientific">candidate division WWE3 bacterium GW2011_GWC2_41_23</name>
    <dbReference type="NCBI Taxonomy" id="1619123"/>
    <lineage>
        <taxon>Bacteria</taxon>
        <taxon>Katanobacteria</taxon>
    </lineage>
</organism>
<dbReference type="EC" id="2.5.1.17" evidence="4"/>
<evidence type="ECO:0000313" key="6">
    <source>
        <dbReference type="EMBL" id="KKS03037.1"/>
    </source>
</evidence>
<protein>
    <recommendedName>
        <fullName evidence="4">Corrinoid adenosyltransferase</fullName>
        <ecNumber evidence="4">2.5.1.17</ecNumber>
    </recommendedName>
    <alternativeName>
        <fullName evidence="4">Cob(II)alamin adenosyltransferase</fullName>
    </alternativeName>
    <alternativeName>
        <fullName evidence="4">Cob(II)yrinic acid a,c-diamide adenosyltransferase</fullName>
    </alternativeName>
    <alternativeName>
        <fullName evidence="4">Cobinamide/cobalamin adenosyltransferase</fullName>
    </alternativeName>
</protein>
<evidence type="ECO:0000259" key="5">
    <source>
        <dbReference type="Pfam" id="PF01923"/>
    </source>
</evidence>
<accession>A0A0G0VTK5</accession>
<keyword evidence="1 4" id="KW-0808">Transferase</keyword>
<keyword evidence="3 4" id="KW-0067">ATP-binding</keyword>
<dbReference type="UniPathway" id="UPA00148">
    <property type="reaction ID" value="UER00233"/>
</dbReference>
<evidence type="ECO:0000256" key="2">
    <source>
        <dbReference type="ARBA" id="ARBA00022741"/>
    </source>
</evidence>
<dbReference type="SUPFAM" id="SSF89028">
    <property type="entry name" value="Cobalamin adenosyltransferase-like"/>
    <property type="match status" value="1"/>
</dbReference>
<dbReference type="Gene3D" id="1.20.1200.10">
    <property type="entry name" value="Cobalamin adenosyltransferase-like"/>
    <property type="match status" value="1"/>
</dbReference>
<dbReference type="GO" id="GO:0009236">
    <property type="term" value="P:cobalamin biosynthetic process"/>
    <property type="evidence" value="ECO:0007669"/>
    <property type="project" value="UniProtKB-UniRule"/>
</dbReference>
<evidence type="ECO:0000256" key="4">
    <source>
        <dbReference type="RuleBase" id="RU366026"/>
    </source>
</evidence>
<keyword evidence="2 4" id="KW-0547">Nucleotide-binding</keyword>
<dbReference type="InterPro" id="IPR029499">
    <property type="entry name" value="PduO-typ"/>
</dbReference>
<comment type="pathway">
    <text evidence="4">Cofactor biosynthesis; adenosylcobalamin biosynthesis; adenosylcobalamin from cob(II)yrinate a,c-diamide: step 2/7.</text>
</comment>
<comment type="catalytic activity">
    <reaction evidence="4">
        <text>2 cob(II)alamin + reduced [electron-transfer flavoprotein] + 2 ATP = 2 adenosylcob(III)alamin + 2 triphosphate + oxidized [electron-transfer flavoprotein] + 3 H(+)</text>
        <dbReference type="Rhea" id="RHEA:28671"/>
        <dbReference type="Rhea" id="RHEA-COMP:10685"/>
        <dbReference type="Rhea" id="RHEA-COMP:10686"/>
        <dbReference type="ChEBI" id="CHEBI:15378"/>
        <dbReference type="ChEBI" id="CHEBI:16304"/>
        <dbReference type="ChEBI" id="CHEBI:18036"/>
        <dbReference type="ChEBI" id="CHEBI:18408"/>
        <dbReference type="ChEBI" id="CHEBI:30616"/>
        <dbReference type="ChEBI" id="CHEBI:57692"/>
        <dbReference type="ChEBI" id="CHEBI:58307"/>
        <dbReference type="EC" id="2.5.1.17"/>
    </reaction>
</comment>
<name>A0A0G0VTK5_UNCKA</name>
<proteinExistence type="inferred from homology"/>
<dbReference type="EMBL" id="LCBB01000006">
    <property type="protein sequence ID" value="KKS03037.1"/>
    <property type="molecule type" value="Genomic_DNA"/>
</dbReference>
<evidence type="ECO:0000256" key="1">
    <source>
        <dbReference type="ARBA" id="ARBA00022679"/>
    </source>
</evidence>
<dbReference type="PANTHER" id="PTHR12213">
    <property type="entry name" value="CORRINOID ADENOSYLTRANSFERASE"/>
    <property type="match status" value="1"/>
</dbReference>
<dbReference type="GO" id="GO:0005524">
    <property type="term" value="F:ATP binding"/>
    <property type="evidence" value="ECO:0007669"/>
    <property type="project" value="UniProtKB-UniRule"/>
</dbReference>
<dbReference type="GO" id="GO:0008817">
    <property type="term" value="F:corrinoid adenosyltransferase activity"/>
    <property type="evidence" value="ECO:0007669"/>
    <property type="project" value="UniProtKB-UniRule"/>
</dbReference>
<gene>
    <name evidence="6" type="ORF">UU55_C0006G0007</name>
</gene>
<dbReference type="PANTHER" id="PTHR12213:SF0">
    <property type="entry name" value="CORRINOID ADENOSYLTRANSFERASE MMAB"/>
    <property type="match status" value="1"/>
</dbReference>
<evidence type="ECO:0000256" key="3">
    <source>
        <dbReference type="ARBA" id="ARBA00022840"/>
    </source>
</evidence>
<sequence>MKLYTKEGDAGTSALFGSKKRMPKSRQVFEILGLADEVNATLGCALVTLKKSREREVLASIQDDIFLIGAYIAGFKISPKDKADWGLKVRNLENVIDEYSAKLPPLKAFIIPGGSEAASQIHLVRAKVRSLERSLVDYSGRQSFKFLLPYVNRLSDLLFVLARYVNMKLGIEDKIWRLK</sequence>
<reference evidence="6 7" key="1">
    <citation type="journal article" date="2015" name="Nature">
        <title>rRNA introns, odd ribosomes, and small enigmatic genomes across a large radiation of phyla.</title>
        <authorList>
            <person name="Brown C.T."/>
            <person name="Hug L.A."/>
            <person name="Thomas B.C."/>
            <person name="Sharon I."/>
            <person name="Castelle C.J."/>
            <person name="Singh A."/>
            <person name="Wilkins M.J."/>
            <person name="Williams K.H."/>
            <person name="Banfield J.F."/>
        </authorList>
    </citation>
    <scope>NUCLEOTIDE SEQUENCE [LARGE SCALE GENOMIC DNA]</scope>
</reference>
<dbReference type="NCBIfam" id="TIGR00636">
    <property type="entry name" value="PduO_Nterm"/>
    <property type="match status" value="1"/>
</dbReference>
<dbReference type="Pfam" id="PF01923">
    <property type="entry name" value="Cob_adeno_trans"/>
    <property type="match status" value="1"/>
</dbReference>
<comment type="catalytic activity">
    <reaction evidence="4">
        <text>2 cob(II)yrinate a,c diamide + reduced [electron-transfer flavoprotein] + 2 ATP = 2 adenosylcob(III)yrinate a,c-diamide + 2 triphosphate + oxidized [electron-transfer flavoprotein] + 3 H(+)</text>
        <dbReference type="Rhea" id="RHEA:11528"/>
        <dbReference type="Rhea" id="RHEA-COMP:10685"/>
        <dbReference type="Rhea" id="RHEA-COMP:10686"/>
        <dbReference type="ChEBI" id="CHEBI:15378"/>
        <dbReference type="ChEBI" id="CHEBI:18036"/>
        <dbReference type="ChEBI" id="CHEBI:30616"/>
        <dbReference type="ChEBI" id="CHEBI:57692"/>
        <dbReference type="ChEBI" id="CHEBI:58307"/>
        <dbReference type="ChEBI" id="CHEBI:58503"/>
        <dbReference type="ChEBI" id="CHEBI:58537"/>
        <dbReference type="EC" id="2.5.1.17"/>
    </reaction>
</comment>